<accession>A0A9X0A9Y0</accession>
<reference evidence="1" key="1">
    <citation type="submission" date="2022-11" db="EMBL/GenBank/DDBJ databases">
        <title>Genome Resource of Sclerotinia nivalis Strain SnTB1, a Plant Pathogen Isolated from American Ginseng.</title>
        <authorList>
            <person name="Fan S."/>
        </authorList>
    </citation>
    <scope>NUCLEOTIDE SEQUENCE</scope>
    <source>
        <strain evidence="1">SnTB1</strain>
    </source>
</reference>
<evidence type="ECO:0000313" key="1">
    <source>
        <dbReference type="EMBL" id="KAJ8058911.1"/>
    </source>
</evidence>
<dbReference type="EMBL" id="JAPEIS010000015">
    <property type="protein sequence ID" value="KAJ8058911.1"/>
    <property type="molecule type" value="Genomic_DNA"/>
</dbReference>
<evidence type="ECO:0000313" key="2">
    <source>
        <dbReference type="Proteomes" id="UP001152300"/>
    </source>
</evidence>
<dbReference type="OrthoDB" id="3515552at2759"/>
<keyword evidence="2" id="KW-1185">Reference proteome</keyword>
<gene>
    <name evidence="1" type="ORF">OCU04_011897</name>
</gene>
<comment type="caution">
    <text evidence="1">The sequence shown here is derived from an EMBL/GenBank/DDBJ whole genome shotgun (WGS) entry which is preliminary data.</text>
</comment>
<dbReference type="Proteomes" id="UP001152300">
    <property type="component" value="Unassembled WGS sequence"/>
</dbReference>
<proteinExistence type="predicted"/>
<name>A0A9X0A9Y0_9HELO</name>
<sequence>MDANNAARETFLSLLGTENGRPTTYMSTDFHEPLGNQKVKRILSYPYKGREEEVQDGLGCWHMVLVIGAA</sequence>
<organism evidence="1 2">
    <name type="scientific">Sclerotinia nivalis</name>
    <dbReference type="NCBI Taxonomy" id="352851"/>
    <lineage>
        <taxon>Eukaryota</taxon>
        <taxon>Fungi</taxon>
        <taxon>Dikarya</taxon>
        <taxon>Ascomycota</taxon>
        <taxon>Pezizomycotina</taxon>
        <taxon>Leotiomycetes</taxon>
        <taxon>Helotiales</taxon>
        <taxon>Sclerotiniaceae</taxon>
        <taxon>Sclerotinia</taxon>
    </lineage>
</organism>
<dbReference type="AlphaFoldDB" id="A0A9X0A9Y0"/>
<protein>
    <submittedName>
        <fullName evidence="1">Uncharacterized protein</fullName>
    </submittedName>
</protein>